<dbReference type="PANTHER" id="PTHR32071:SF99">
    <property type="entry name" value="TRANSCRIPTIONAL REGULATORY PROTEIN"/>
    <property type="match status" value="1"/>
</dbReference>
<feature type="domain" description="Sigma-54 factor interaction" evidence="7">
    <location>
        <begin position="267"/>
        <end position="497"/>
    </location>
</feature>
<dbReference type="Pfam" id="PF00158">
    <property type="entry name" value="Sigma54_activat"/>
    <property type="match status" value="1"/>
</dbReference>
<dbReference type="SUPFAM" id="SSF55785">
    <property type="entry name" value="PYP-like sensor domain (PAS domain)"/>
    <property type="match status" value="1"/>
</dbReference>
<dbReference type="Pfam" id="PF25601">
    <property type="entry name" value="AAA_lid_14"/>
    <property type="match status" value="1"/>
</dbReference>
<proteinExistence type="predicted"/>
<dbReference type="SMART" id="SM00382">
    <property type="entry name" value="AAA"/>
    <property type="match status" value="1"/>
</dbReference>
<dbReference type="PROSITE" id="PS50112">
    <property type="entry name" value="PAS"/>
    <property type="match status" value="1"/>
</dbReference>
<protein>
    <submittedName>
        <fullName evidence="9">Sigma-54-dependent Fis family transcriptional regulator</fullName>
    </submittedName>
</protein>
<keyword evidence="1" id="KW-0547">Nucleotide-binding</keyword>
<feature type="domain" description="PAS" evidence="8">
    <location>
        <begin position="133"/>
        <end position="175"/>
    </location>
</feature>
<dbReference type="InterPro" id="IPR058031">
    <property type="entry name" value="AAA_lid_NorR"/>
</dbReference>
<feature type="compositionally biased region" description="Basic and acidic residues" evidence="6">
    <location>
        <begin position="1"/>
        <end position="12"/>
    </location>
</feature>
<evidence type="ECO:0000256" key="6">
    <source>
        <dbReference type="SAM" id="MobiDB-lite"/>
    </source>
</evidence>
<keyword evidence="4" id="KW-0238">DNA-binding</keyword>
<evidence type="ECO:0000259" key="7">
    <source>
        <dbReference type="PROSITE" id="PS50045"/>
    </source>
</evidence>
<evidence type="ECO:0000256" key="2">
    <source>
        <dbReference type="ARBA" id="ARBA00022840"/>
    </source>
</evidence>
<dbReference type="InterPro" id="IPR009057">
    <property type="entry name" value="Homeodomain-like_sf"/>
</dbReference>
<dbReference type="PANTHER" id="PTHR32071">
    <property type="entry name" value="TRANSCRIPTIONAL REGULATORY PROTEIN"/>
    <property type="match status" value="1"/>
</dbReference>
<evidence type="ECO:0000256" key="4">
    <source>
        <dbReference type="ARBA" id="ARBA00023125"/>
    </source>
</evidence>
<name>A0ABM8HV36_9BACT</name>
<evidence type="ECO:0000256" key="5">
    <source>
        <dbReference type="ARBA" id="ARBA00023163"/>
    </source>
</evidence>
<dbReference type="InterPro" id="IPR035965">
    <property type="entry name" value="PAS-like_dom_sf"/>
</dbReference>
<sequence length="585" mass="64820">MEPARSEAHLESEPAPLGGGQPPWQVELDHEQQIIATNAACRVLLDKGPEELLGKELGQVLKLAHLGPMLSKGVCFRSQPITREGRSFLCDYLPHDDPGQEAGGVFSMHPAGENQSEQPRLQDVVHSIDPAADIASDGIIMVNREGMVTLVNQAFADVLGIRAHDMIGRHILKSYPNSSLSRLPVVMETGKAEIGEPHLLNGREAVVSRYPLFRDGRVIGAFGKILFKDSREVSLLADKLRSISSRTRAQPLTRAAKREFRYDCSSILGNSPVIRDLKNKLLRIAERGSNVLLVGETGTGKELFAHALHAHSTRRYGPFVRVNCAAIPEHLLESELFGYVEGAFTDARKGGQVGKFEQADGGTIFLDEISDMSLAMQAKLLRTLQEKEVTPLGCNNTRQVDMRVIAATNVNLQKLVQEGRFRSDLYYRLNIVGLAIPPLRERADDLYQLCRHYLDVFNHQFGMQVKGLSPGAWDVLRSYDFPGNIRELRNIMESAFNLVSGNIIQGGDLPMHLFQPLGAVQGNTCRPETEAPIGLKPLQEIMEELEKRIIEQALEQVDGNKLNAANLLGISRPGLYKKLQKFNIQ</sequence>
<dbReference type="PRINTS" id="PR01590">
    <property type="entry name" value="HTHFIS"/>
</dbReference>
<dbReference type="InterPro" id="IPR002078">
    <property type="entry name" value="Sigma_54_int"/>
</dbReference>
<evidence type="ECO:0000313" key="10">
    <source>
        <dbReference type="Proteomes" id="UP001319827"/>
    </source>
</evidence>
<dbReference type="InterPro" id="IPR002197">
    <property type="entry name" value="HTH_Fis"/>
</dbReference>
<dbReference type="InterPro" id="IPR025662">
    <property type="entry name" value="Sigma_54_int_dom_ATP-bd_1"/>
</dbReference>
<dbReference type="CDD" id="cd00009">
    <property type="entry name" value="AAA"/>
    <property type="match status" value="1"/>
</dbReference>
<dbReference type="NCBIfam" id="TIGR00229">
    <property type="entry name" value="sensory_box"/>
    <property type="match status" value="1"/>
</dbReference>
<evidence type="ECO:0000259" key="8">
    <source>
        <dbReference type="PROSITE" id="PS50112"/>
    </source>
</evidence>
<dbReference type="InterPro" id="IPR013767">
    <property type="entry name" value="PAS_fold"/>
</dbReference>
<dbReference type="SMART" id="SM00091">
    <property type="entry name" value="PAS"/>
    <property type="match status" value="2"/>
</dbReference>
<dbReference type="Gene3D" id="3.40.50.300">
    <property type="entry name" value="P-loop containing nucleotide triphosphate hydrolases"/>
    <property type="match status" value="1"/>
</dbReference>
<evidence type="ECO:0000256" key="3">
    <source>
        <dbReference type="ARBA" id="ARBA00023015"/>
    </source>
</evidence>
<keyword evidence="10" id="KW-1185">Reference proteome</keyword>
<dbReference type="Proteomes" id="UP001319827">
    <property type="component" value="Chromosome"/>
</dbReference>
<gene>
    <name evidence="9" type="ORF">DESUT3_20050</name>
</gene>
<dbReference type="PROSITE" id="PS00675">
    <property type="entry name" value="SIGMA54_INTERACT_1"/>
    <property type="match status" value="1"/>
</dbReference>
<dbReference type="InterPro" id="IPR025943">
    <property type="entry name" value="Sigma_54_int_dom_ATP-bd_2"/>
</dbReference>
<accession>A0ABM8HV36</accession>
<dbReference type="InterPro" id="IPR025944">
    <property type="entry name" value="Sigma_54_int_dom_CS"/>
</dbReference>
<reference evidence="9 10" key="2">
    <citation type="journal article" date="2021" name="Int. J. Syst. Evol. Microbiol.">
        <title>Isolation and Polyphasic Characterization of Desulfuromonas versatilis sp. Nov., an Electrogenic Bacteria Capable of Versatile Metabolism Isolated from a Graphene Oxide-Reducing Enrichment Culture.</title>
        <authorList>
            <person name="Xie L."/>
            <person name="Yoshida N."/>
            <person name="Ishii S."/>
            <person name="Meng L."/>
        </authorList>
    </citation>
    <scope>NUCLEOTIDE SEQUENCE [LARGE SCALE GENOMIC DNA]</scope>
    <source>
        <strain evidence="9 10">NIT-T3</strain>
    </source>
</reference>
<organism evidence="9 10">
    <name type="scientific">Desulfuromonas versatilis</name>
    <dbReference type="NCBI Taxonomy" id="2802975"/>
    <lineage>
        <taxon>Bacteria</taxon>
        <taxon>Pseudomonadati</taxon>
        <taxon>Thermodesulfobacteriota</taxon>
        <taxon>Desulfuromonadia</taxon>
        <taxon>Desulfuromonadales</taxon>
        <taxon>Desulfuromonadaceae</taxon>
        <taxon>Desulfuromonas</taxon>
    </lineage>
</organism>
<evidence type="ECO:0000313" key="9">
    <source>
        <dbReference type="EMBL" id="BCR04936.1"/>
    </source>
</evidence>
<dbReference type="InterPro" id="IPR000014">
    <property type="entry name" value="PAS"/>
</dbReference>
<dbReference type="InterPro" id="IPR027417">
    <property type="entry name" value="P-loop_NTPase"/>
</dbReference>
<dbReference type="PROSITE" id="PS00676">
    <property type="entry name" value="SIGMA54_INTERACT_2"/>
    <property type="match status" value="1"/>
</dbReference>
<dbReference type="PROSITE" id="PS00688">
    <property type="entry name" value="SIGMA54_INTERACT_3"/>
    <property type="match status" value="1"/>
</dbReference>
<dbReference type="CDD" id="cd00130">
    <property type="entry name" value="PAS"/>
    <property type="match status" value="1"/>
</dbReference>
<reference evidence="9 10" key="1">
    <citation type="journal article" date="2016" name="C (Basel)">
        <title>Selective Growth of and Electricity Production by Marine Exoelectrogenic Bacteria in Self-Aggregated Hydrogel of Microbially Reduced Graphene Oxide.</title>
        <authorList>
            <person name="Yoshida N."/>
            <person name="Goto Y."/>
            <person name="Miyata Y."/>
        </authorList>
    </citation>
    <scope>NUCLEOTIDE SEQUENCE [LARGE SCALE GENOMIC DNA]</scope>
    <source>
        <strain evidence="9 10">NIT-T3</strain>
    </source>
</reference>
<keyword evidence="2" id="KW-0067">ATP-binding</keyword>
<feature type="region of interest" description="Disordered" evidence="6">
    <location>
        <begin position="1"/>
        <end position="24"/>
    </location>
</feature>
<dbReference type="SUPFAM" id="SSF46689">
    <property type="entry name" value="Homeodomain-like"/>
    <property type="match status" value="1"/>
</dbReference>
<dbReference type="PROSITE" id="PS50045">
    <property type="entry name" value="SIGMA54_INTERACT_4"/>
    <property type="match status" value="1"/>
</dbReference>
<keyword evidence="5" id="KW-0804">Transcription</keyword>
<dbReference type="EMBL" id="AP024355">
    <property type="protein sequence ID" value="BCR04936.1"/>
    <property type="molecule type" value="Genomic_DNA"/>
</dbReference>
<dbReference type="Gene3D" id="1.10.8.60">
    <property type="match status" value="1"/>
</dbReference>
<keyword evidence="3" id="KW-0805">Transcription regulation</keyword>
<dbReference type="Gene3D" id="1.10.10.60">
    <property type="entry name" value="Homeodomain-like"/>
    <property type="match status" value="1"/>
</dbReference>
<dbReference type="Gene3D" id="3.30.450.20">
    <property type="entry name" value="PAS domain"/>
    <property type="match status" value="2"/>
</dbReference>
<dbReference type="Pfam" id="PF02954">
    <property type="entry name" value="HTH_8"/>
    <property type="match status" value="1"/>
</dbReference>
<dbReference type="RefSeq" id="WP_221252375.1">
    <property type="nucleotide sequence ID" value="NZ_AP024355.1"/>
</dbReference>
<dbReference type="InterPro" id="IPR003593">
    <property type="entry name" value="AAA+_ATPase"/>
</dbReference>
<dbReference type="SUPFAM" id="SSF52540">
    <property type="entry name" value="P-loop containing nucleoside triphosphate hydrolases"/>
    <property type="match status" value="1"/>
</dbReference>
<evidence type="ECO:0000256" key="1">
    <source>
        <dbReference type="ARBA" id="ARBA00022741"/>
    </source>
</evidence>
<dbReference type="Pfam" id="PF00989">
    <property type="entry name" value="PAS"/>
    <property type="match status" value="1"/>
</dbReference>